<evidence type="ECO:0000313" key="1">
    <source>
        <dbReference type="EMBL" id="GME42590.1"/>
    </source>
</evidence>
<comment type="caution">
    <text evidence="1">The sequence shown here is derived from an EMBL/GenBank/DDBJ whole genome shotgun (WGS) entry which is preliminary data.</text>
</comment>
<sequence length="412" mass="43265">MSSSAPTSTPAQEKRCRIRELLPNIYLGRYPPGPKNSLTDVPGVLCHTQSIIKPASATHGAINTGVTTILPRRDFFHHACYAGFFRLNGSGEFTGSHWIDETGLLHSPIVLTNSFAVGAAYQGIYEYCIPRHRNADGAADWFLLPVVGETFDGLLNDIAALPVTPAHIVRGIEQASDAAVPEGNTGGGTGMLCHWFKGGTGNASRVVPADGGSGRGSYTLGALVQANYGRMRDLRVAGAPVGRQLDDELAAASAHLPADASIVERLAALSTVAAAKDRKDGSIIIVLATDAPLHPVQCQRLAKRAALGLARVGGNAHNSSGDIVLAFSTANEVPVQTVTAGENSVDPWKPRAMAVDVLDDQTINALFEATADAVEEAVLNALCMAETMTGLGGLKIEALPLGKVKAMMEKYL</sequence>
<proteinExistence type="predicted"/>
<evidence type="ECO:0000313" key="2">
    <source>
        <dbReference type="Proteomes" id="UP001165186"/>
    </source>
</evidence>
<organism evidence="1 2">
    <name type="scientific">Neofusicoccum parvum</name>
    <dbReference type="NCBI Taxonomy" id="310453"/>
    <lineage>
        <taxon>Eukaryota</taxon>
        <taxon>Fungi</taxon>
        <taxon>Dikarya</taxon>
        <taxon>Ascomycota</taxon>
        <taxon>Pezizomycotina</taxon>
        <taxon>Dothideomycetes</taxon>
        <taxon>Dothideomycetes incertae sedis</taxon>
        <taxon>Botryosphaeriales</taxon>
        <taxon>Botryosphaeriaceae</taxon>
        <taxon>Neofusicoccum</taxon>
    </lineage>
</organism>
<dbReference type="Proteomes" id="UP001165186">
    <property type="component" value="Unassembled WGS sequence"/>
</dbReference>
<gene>
    <name evidence="1" type="primary">g2955</name>
    <name evidence="1" type="ORF">NpPPO83_00002955</name>
</gene>
<reference evidence="1" key="1">
    <citation type="submission" date="2024-09" db="EMBL/GenBank/DDBJ databases">
        <title>Draft Genome Sequences of Neofusicoccum parvum.</title>
        <authorList>
            <person name="Ashida A."/>
            <person name="Camagna M."/>
            <person name="Tanaka A."/>
            <person name="Takemoto D."/>
        </authorList>
    </citation>
    <scope>NUCLEOTIDE SEQUENCE</scope>
    <source>
        <strain evidence="1">PPO83</strain>
    </source>
</reference>
<name>A0ACB5SIS2_9PEZI</name>
<keyword evidence="2" id="KW-1185">Reference proteome</keyword>
<accession>A0ACB5SIS2</accession>
<protein>
    <submittedName>
        <fullName evidence="1">Peptidase S58 DmpA</fullName>
    </submittedName>
</protein>
<dbReference type="EMBL" id="BSXG01000104">
    <property type="protein sequence ID" value="GME42590.1"/>
    <property type="molecule type" value="Genomic_DNA"/>
</dbReference>